<protein>
    <submittedName>
        <fullName evidence="3">Uncharacterized protein</fullName>
    </submittedName>
</protein>
<dbReference type="Proteomes" id="UP000050792">
    <property type="component" value="Unassembled WGS sequence"/>
</dbReference>
<accession>A0AA85F8N9</accession>
<dbReference type="WBParaSite" id="SRDH1_40690.1">
    <property type="protein sequence ID" value="SRDH1_40690.1"/>
    <property type="gene ID" value="SRDH1_40690"/>
</dbReference>
<keyword evidence="2" id="KW-1185">Reference proteome</keyword>
<proteinExistence type="predicted"/>
<evidence type="ECO:0000313" key="2">
    <source>
        <dbReference type="Proteomes" id="UP000050792"/>
    </source>
</evidence>
<keyword evidence="1" id="KW-0472">Membrane</keyword>
<evidence type="ECO:0000256" key="1">
    <source>
        <dbReference type="SAM" id="Phobius"/>
    </source>
</evidence>
<dbReference type="AlphaFoldDB" id="A0AA85F8N9"/>
<evidence type="ECO:0000313" key="3">
    <source>
        <dbReference type="WBParaSite" id="SRDH1_40690.1"/>
    </source>
</evidence>
<reference evidence="2" key="1">
    <citation type="submission" date="2022-06" db="EMBL/GenBank/DDBJ databases">
        <authorList>
            <person name="Berger JAMES D."/>
            <person name="Berger JAMES D."/>
        </authorList>
    </citation>
    <scope>NUCLEOTIDE SEQUENCE [LARGE SCALE GENOMIC DNA]</scope>
</reference>
<reference evidence="3" key="2">
    <citation type="submission" date="2023-11" db="UniProtKB">
        <authorList>
            <consortium name="WormBaseParasite"/>
        </authorList>
    </citation>
    <scope>IDENTIFICATION</scope>
</reference>
<keyword evidence="1" id="KW-0812">Transmembrane</keyword>
<keyword evidence="1" id="KW-1133">Transmembrane helix</keyword>
<name>A0AA85F8N9_9TREM</name>
<sequence length="58" mass="6652">MQVDKFIIYTIVIIAIAIFVSMPEIHAFGIKLTTTTAAPNKRLLDKLLDGLYQFFNRH</sequence>
<organism evidence="2 3">
    <name type="scientific">Schistosoma rodhaini</name>
    <dbReference type="NCBI Taxonomy" id="6188"/>
    <lineage>
        <taxon>Eukaryota</taxon>
        <taxon>Metazoa</taxon>
        <taxon>Spiralia</taxon>
        <taxon>Lophotrochozoa</taxon>
        <taxon>Platyhelminthes</taxon>
        <taxon>Trematoda</taxon>
        <taxon>Digenea</taxon>
        <taxon>Strigeidida</taxon>
        <taxon>Schistosomatoidea</taxon>
        <taxon>Schistosomatidae</taxon>
        <taxon>Schistosoma</taxon>
    </lineage>
</organism>
<feature type="transmembrane region" description="Helical" evidence="1">
    <location>
        <begin position="6"/>
        <end position="22"/>
    </location>
</feature>